<dbReference type="InterPro" id="IPR050191">
    <property type="entry name" value="ATP-dep_DNA_ligase"/>
</dbReference>
<dbReference type="InterPro" id="IPR012308">
    <property type="entry name" value="DNA_ligase_ATP-dep_N"/>
</dbReference>
<sequence length="666" mass="74558">MKLPQLKKKPSSFDPASVTAWEKGQSVPFLFLALAFDMISKERGRIVITEIVCNMLRTVILVTSEDLIPIVYLSTNRIALTHEGLELGIGDSIIIKALTDTYGGNESCIKTQYQEKGDLSLVAKESQSSSSQSMVVTHYFEKPKPTEALTIRKVFNTLRLIAKESGKGSQGKKKDHIKAILVAATECEPQYLIRLLQVKLRIGYAEQTLLAAIGQAAAYSEEHSRPPPEVQSPLDKASDVVKQVYSVLPDYDKIISALLRSVEFTCEYKYDGERAQIHYLENGKVEIYSRQAERNTGKFPDVVDAVKSLKKRSVSSFILDCEIIAYDCTTRKLLSFRTLTTRACKKVKTEDIKVNVCVFGFDLLYLNDQELLQENLRVWRERSGVIPRHTWTHVTDQGLAGIRAGQRITNLFVMYVTTGVGFSLRHTKPLTLLDKTVSEDGGRRQPGFDTDLNLHLYTSFDEEPGVFQFATALTSNDVEELQNFLYQALGSSCEGLIIKTLNDDAKYEPAKQSHSWLKLKKDYMDNLGDSVDLVPIAAFHGHRKRTGVYGAFLLACYDNNNEEFQSICKIGTGFAESDLVERSSSLRSNVISRPKVWEVRAADLTISPVHRAAAGIVDPKKKQLGEPANDALGTLSLKINQLKKQIQEERIVYIKVRLIPVYAALA</sequence>
<keyword evidence="7" id="KW-0227">DNA damage</keyword>
<keyword evidence="11" id="KW-0539">Nucleus</keyword>
<keyword evidence="10" id="KW-0234">DNA repair</keyword>
<feature type="domain" description="ATP-dependent DNA ligase family profile" evidence="13">
    <location>
        <begin position="349"/>
        <end position="558"/>
    </location>
</feature>
<dbReference type="Gene3D" id="2.40.50.140">
    <property type="entry name" value="Nucleic acid-binding proteins"/>
    <property type="match status" value="1"/>
</dbReference>
<dbReference type="Pfam" id="PF01068">
    <property type="entry name" value="DNA_ligase_A_M"/>
    <property type="match status" value="2"/>
</dbReference>
<evidence type="ECO:0000256" key="11">
    <source>
        <dbReference type="ARBA" id="ARBA00023242"/>
    </source>
</evidence>
<evidence type="ECO:0000313" key="14">
    <source>
        <dbReference type="EMBL" id="KAK7334790.1"/>
    </source>
</evidence>
<dbReference type="PANTHER" id="PTHR45674">
    <property type="entry name" value="DNA LIGASE 1/3 FAMILY MEMBER"/>
    <property type="match status" value="1"/>
</dbReference>
<evidence type="ECO:0000256" key="9">
    <source>
        <dbReference type="ARBA" id="ARBA00023172"/>
    </source>
</evidence>
<proteinExistence type="inferred from homology"/>
<dbReference type="EMBL" id="JAYMYR010000010">
    <property type="protein sequence ID" value="KAK7334790.1"/>
    <property type="molecule type" value="Genomic_DNA"/>
</dbReference>
<comment type="similarity">
    <text evidence="2">Belongs to the ATP-dependent DNA ligase family.</text>
</comment>
<evidence type="ECO:0000256" key="2">
    <source>
        <dbReference type="ARBA" id="ARBA00007572"/>
    </source>
</evidence>
<dbReference type="SUPFAM" id="SSF56091">
    <property type="entry name" value="DNA ligase/mRNA capping enzyme, catalytic domain"/>
    <property type="match status" value="1"/>
</dbReference>
<evidence type="ECO:0000256" key="8">
    <source>
        <dbReference type="ARBA" id="ARBA00022840"/>
    </source>
</evidence>
<evidence type="ECO:0000256" key="7">
    <source>
        <dbReference type="ARBA" id="ARBA00022763"/>
    </source>
</evidence>
<dbReference type="GO" id="GO:0003910">
    <property type="term" value="F:DNA ligase (ATP) activity"/>
    <property type="evidence" value="ECO:0007669"/>
    <property type="project" value="InterPro"/>
</dbReference>
<dbReference type="Gene3D" id="3.30.1490.70">
    <property type="match status" value="1"/>
</dbReference>
<comment type="subcellular location">
    <subcellularLocation>
        <location evidence="1">Nucleus</location>
    </subcellularLocation>
</comment>
<dbReference type="FunFam" id="3.30.470.30:FF:000002">
    <property type="entry name" value="DNA ligase"/>
    <property type="match status" value="1"/>
</dbReference>
<dbReference type="Pfam" id="PF04679">
    <property type="entry name" value="DNA_ligase_A_C"/>
    <property type="match status" value="1"/>
</dbReference>
<dbReference type="InterPro" id="IPR036599">
    <property type="entry name" value="DNA_ligase_N_sf"/>
</dbReference>
<evidence type="ECO:0000256" key="6">
    <source>
        <dbReference type="ARBA" id="ARBA00022741"/>
    </source>
</evidence>
<keyword evidence="6" id="KW-0547">Nucleotide-binding</keyword>
<keyword evidence="8" id="KW-0067">ATP-binding</keyword>
<reference evidence="14 15" key="1">
    <citation type="submission" date="2024-01" db="EMBL/GenBank/DDBJ databases">
        <title>The genomes of 5 underutilized Papilionoideae crops provide insights into root nodulation and disease resistanc.</title>
        <authorList>
            <person name="Jiang F."/>
        </authorList>
    </citation>
    <scope>NUCLEOTIDE SEQUENCE [LARGE SCALE GENOMIC DNA]</scope>
    <source>
        <strain evidence="14">JINMINGXINNONG_FW02</strain>
        <tissue evidence="14">Leaves</tissue>
    </source>
</reference>
<gene>
    <name evidence="14" type="ORF">VNO80_26555</name>
</gene>
<dbReference type="CDD" id="cd07900">
    <property type="entry name" value="Adenylation_DNA_ligase_I_Euk"/>
    <property type="match status" value="1"/>
</dbReference>
<dbReference type="GO" id="GO:0005524">
    <property type="term" value="F:ATP binding"/>
    <property type="evidence" value="ECO:0007669"/>
    <property type="project" value="UniProtKB-KW"/>
</dbReference>
<dbReference type="AlphaFoldDB" id="A0AAN9QEI7"/>
<dbReference type="Proteomes" id="UP001374584">
    <property type="component" value="Unassembled WGS sequence"/>
</dbReference>
<evidence type="ECO:0000256" key="4">
    <source>
        <dbReference type="ARBA" id="ARBA00022618"/>
    </source>
</evidence>
<dbReference type="PANTHER" id="PTHR45674:SF4">
    <property type="entry name" value="DNA LIGASE 1"/>
    <property type="match status" value="1"/>
</dbReference>
<evidence type="ECO:0000256" key="3">
    <source>
        <dbReference type="ARBA" id="ARBA00022598"/>
    </source>
</evidence>
<evidence type="ECO:0000256" key="12">
    <source>
        <dbReference type="ARBA" id="ARBA00023306"/>
    </source>
</evidence>
<evidence type="ECO:0000256" key="5">
    <source>
        <dbReference type="ARBA" id="ARBA00022705"/>
    </source>
</evidence>
<dbReference type="PROSITE" id="PS50160">
    <property type="entry name" value="DNA_LIGASE_A3"/>
    <property type="match status" value="1"/>
</dbReference>
<dbReference type="GO" id="GO:0006273">
    <property type="term" value="P:lagging strand elongation"/>
    <property type="evidence" value="ECO:0007669"/>
    <property type="project" value="TreeGrafter"/>
</dbReference>
<dbReference type="GO" id="GO:0005739">
    <property type="term" value="C:mitochondrion"/>
    <property type="evidence" value="ECO:0007669"/>
    <property type="project" value="TreeGrafter"/>
</dbReference>
<accession>A0AAN9QEI7</accession>
<dbReference type="GO" id="GO:0051301">
    <property type="term" value="P:cell division"/>
    <property type="evidence" value="ECO:0007669"/>
    <property type="project" value="UniProtKB-KW"/>
</dbReference>
<dbReference type="InterPro" id="IPR012310">
    <property type="entry name" value="DNA_ligase_ATP-dep_cent"/>
</dbReference>
<dbReference type="InterPro" id="IPR016059">
    <property type="entry name" value="DNA_ligase_ATP-dep_CS"/>
</dbReference>
<dbReference type="GO" id="GO:0005634">
    <property type="term" value="C:nucleus"/>
    <property type="evidence" value="ECO:0007669"/>
    <property type="project" value="UniProtKB-SubCell"/>
</dbReference>
<evidence type="ECO:0000256" key="1">
    <source>
        <dbReference type="ARBA" id="ARBA00004123"/>
    </source>
</evidence>
<dbReference type="Gene3D" id="1.10.3260.10">
    <property type="entry name" value="DNA ligase, ATP-dependent, N-terminal domain"/>
    <property type="match status" value="1"/>
</dbReference>
<name>A0AAN9QEI7_PHACN</name>
<dbReference type="InterPro" id="IPR012309">
    <property type="entry name" value="DNA_ligase_ATP-dep_C"/>
</dbReference>
<keyword evidence="15" id="KW-1185">Reference proteome</keyword>
<organism evidence="14 15">
    <name type="scientific">Phaseolus coccineus</name>
    <name type="common">Scarlet runner bean</name>
    <name type="synonym">Phaseolus multiflorus</name>
    <dbReference type="NCBI Taxonomy" id="3886"/>
    <lineage>
        <taxon>Eukaryota</taxon>
        <taxon>Viridiplantae</taxon>
        <taxon>Streptophyta</taxon>
        <taxon>Embryophyta</taxon>
        <taxon>Tracheophyta</taxon>
        <taxon>Spermatophyta</taxon>
        <taxon>Magnoliopsida</taxon>
        <taxon>eudicotyledons</taxon>
        <taxon>Gunneridae</taxon>
        <taxon>Pentapetalae</taxon>
        <taxon>rosids</taxon>
        <taxon>fabids</taxon>
        <taxon>Fabales</taxon>
        <taxon>Fabaceae</taxon>
        <taxon>Papilionoideae</taxon>
        <taxon>50 kb inversion clade</taxon>
        <taxon>NPAAA clade</taxon>
        <taxon>indigoferoid/millettioid clade</taxon>
        <taxon>Phaseoleae</taxon>
        <taxon>Phaseolus</taxon>
    </lineage>
</organism>
<comment type="caution">
    <text evidence="14">The sequence shown here is derived from an EMBL/GenBank/DDBJ whole genome shotgun (WGS) entry which is preliminary data.</text>
</comment>
<dbReference type="Gene3D" id="3.30.470.30">
    <property type="entry name" value="DNA ligase/mRNA capping enzyme"/>
    <property type="match status" value="1"/>
</dbReference>
<evidence type="ECO:0000256" key="10">
    <source>
        <dbReference type="ARBA" id="ARBA00023204"/>
    </source>
</evidence>
<dbReference type="PROSITE" id="PS00697">
    <property type="entry name" value="DNA_LIGASE_A1"/>
    <property type="match status" value="1"/>
</dbReference>
<protein>
    <recommendedName>
        <fullName evidence="13">ATP-dependent DNA ligase family profile domain-containing protein</fullName>
    </recommendedName>
</protein>
<dbReference type="InterPro" id="IPR012340">
    <property type="entry name" value="NA-bd_OB-fold"/>
</dbReference>
<keyword evidence="12" id="KW-0131">Cell cycle</keyword>
<keyword evidence="3" id="KW-0436">Ligase</keyword>
<dbReference type="SUPFAM" id="SSF117018">
    <property type="entry name" value="ATP-dependent DNA ligase DNA-binding domain"/>
    <property type="match status" value="1"/>
</dbReference>
<dbReference type="Pfam" id="PF04675">
    <property type="entry name" value="DNA_ligase_A_N"/>
    <property type="match status" value="1"/>
</dbReference>
<evidence type="ECO:0000313" key="15">
    <source>
        <dbReference type="Proteomes" id="UP001374584"/>
    </source>
</evidence>
<dbReference type="GO" id="GO:0006310">
    <property type="term" value="P:DNA recombination"/>
    <property type="evidence" value="ECO:0007669"/>
    <property type="project" value="UniProtKB-KW"/>
</dbReference>
<keyword evidence="9" id="KW-0233">DNA recombination</keyword>
<keyword evidence="4" id="KW-0132">Cell division</keyword>
<dbReference type="GO" id="GO:0003677">
    <property type="term" value="F:DNA binding"/>
    <property type="evidence" value="ECO:0007669"/>
    <property type="project" value="InterPro"/>
</dbReference>
<evidence type="ECO:0000259" key="13">
    <source>
        <dbReference type="PROSITE" id="PS50160"/>
    </source>
</evidence>
<dbReference type="GO" id="GO:0006281">
    <property type="term" value="P:DNA repair"/>
    <property type="evidence" value="ECO:0007669"/>
    <property type="project" value="UniProtKB-KW"/>
</dbReference>
<dbReference type="SUPFAM" id="SSF50249">
    <property type="entry name" value="Nucleic acid-binding proteins"/>
    <property type="match status" value="1"/>
</dbReference>
<keyword evidence="5" id="KW-0235">DNA replication</keyword>
<dbReference type="PROSITE" id="PS00333">
    <property type="entry name" value="DNA_LIGASE_A2"/>
    <property type="match status" value="1"/>
</dbReference>